<gene>
    <name evidence="1" type="ORF">ACFSKP_00540</name>
</gene>
<dbReference type="RefSeq" id="WP_250429914.1">
    <property type="nucleotide sequence ID" value="NZ_JALPRR010000002.1"/>
</dbReference>
<protein>
    <submittedName>
        <fullName evidence="1">Uncharacterized protein</fullName>
    </submittedName>
</protein>
<comment type="caution">
    <text evidence="1">The sequence shown here is derived from an EMBL/GenBank/DDBJ whole genome shotgun (WGS) entry which is preliminary data.</text>
</comment>
<accession>A0ABW5CRS8</accession>
<reference evidence="2" key="1">
    <citation type="journal article" date="2019" name="Int. J. Syst. Evol. Microbiol.">
        <title>The Global Catalogue of Microorganisms (GCM) 10K type strain sequencing project: providing services to taxonomists for standard genome sequencing and annotation.</title>
        <authorList>
            <consortium name="The Broad Institute Genomics Platform"/>
            <consortium name="The Broad Institute Genome Sequencing Center for Infectious Disease"/>
            <person name="Wu L."/>
            <person name="Ma J."/>
        </authorList>
    </citation>
    <scope>NUCLEOTIDE SEQUENCE [LARGE SCALE GENOMIC DNA]</scope>
    <source>
        <strain evidence="2">CGMCC 4.1782</strain>
    </source>
</reference>
<evidence type="ECO:0000313" key="2">
    <source>
        <dbReference type="Proteomes" id="UP001597374"/>
    </source>
</evidence>
<evidence type="ECO:0000313" key="1">
    <source>
        <dbReference type="EMBL" id="MFD2244719.1"/>
    </source>
</evidence>
<name>A0ABW5CRS8_9BACT</name>
<sequence length="133" mass="15206">MNNFVLLYRFDDKEQERSFEQGLAKDFPRHKMVTDAGFKYFGFASKSEPGVVDVLDGILNGMGIGVKGNFGQRDYVALYFSREKDPDNVKRQLLIGTDEMVNKDAETMSADAHRNAIINLLKYDFLKAEQQKK</sequence>
<keyword evidence="2" id="KW-1185">Reference proteome</keyword>
<dbReference type="Proteomes" id="UP001597374">
    <property type="component" value="Unassembled WGS sequence"/>
</dbReference>
<proteinExistence type="predicted"/>
<organism evidence="1 2">
    <name type="scientific">Pontibacter ruber</name>
    <dbReference type="NCBI Taxonomy" id="1343895"/>
    <lineage>
        <taxon>Bacteria</taxon>
        <taxon>Pseudomonadati</taxon>
        <taxon>Bacteroidota</taxon>
        <taxon>Cytophagia</taxon>
        <taxon>Cytophagales</taxon>
        <taxon>Hymenobacteraceae</taxon>
        <taxon>Pontibacter</taxon>
    </lineage>
</organism>
<dbReference type="EMBL" id="JBHUIM010000001">
    <property type="protein sequence ID" value="MFD2244719.1"/>
    <property type="molecule type" value="Genomic_DNA"/>
</dbReference>